<dbReference type="PANTHER" id="PTHR33991:SF1">
    <property type="entry name" value="DNA REPAIR PROTEIN RECO"/>
    <property type="match status" value="1"/>
</dbReference>
<protein>
    <recommendedName>
        <fullName evidence="3 8">DNA repair protein RecO</fullName>
    </recommendedName>
    <alternativeName>
        <fullName evidence="7 8">Recombination protein O</fullName>
    </alternativeName>
</protein>
<keyword evidence="4 8" id="KW-0227">DNA damage</keyword>
<dbReference type="InterPro" id="IPR003717">
    <property type="entry name" value="RecO"/>
</dbReference>
<reference evidence="11" key="1">
    <citation type="submission" date="2015-08" db="EMBL/GenBank/DDBJ databases">
        <authorList>
            <person name="Varghese N."/>
        </authorList>
    </citation>
    <scope>NUCLEOTIDE SEQUENCE [LARGE SCALE GENOMIC DNA]</scope>
    <source>
        <strain evidence="11">DSM 27808</strain>
    </source>
</reference>
<dbReference type="InterPro" id="IPR037278">
    <property type="entry name" value="ARFGAP/RecO"/>
</dbReference>
<evidence type="ECO:0000256" key="2">
    <source>
        <dbReference type="ARBA" id="ARBA00007452"/>
    </source>
</evidence>
<sequence>MEPAFVLHRWPYQDSSLLVELLSAQQGRFRVIAKGAKRPKSKWRSILQPFTPLVVQAKGRGDLLTLSAAEASEPAMNLQGHALYSGFYVNELVQRLTTPHQAIDELFHDYHETLNMLAKTSHVEPVLRRFEWQLLCHLGHGFDWHADDQQQPFLPEQTYHFKPERGFILAAQSSFQNSTAETPLTPYATGEFLMTGADITRIAAFEQLDQRLLNLLKRIMRSALQPYLGDKPLRSRQLFTQFKDKS</sequence>
<name>A0A0K6GW34_9GAMM</name>
<dbReference type="GO" id="GO:0006310">
    <property type="term" value="P:DNA recombination"/>
    <property type="evidence" value="ECO:0007669"/>
    <property type="project" value="UniProtKB-UniRule"/>
</dbReference>
<comment type="similarity">
    <text evidence="2 8">Belongs to the RecO family.</text>
</comment>
<feature type="domain" description="DNA replication/recombination mediator RecO N-terminal" evidence="9">
    <location>
        <begin position="3"/>
        <end position="73"/>
    </location>
</feature>
<dbReference type="HAMAP" id="MF_00201">
    <property type="entry name" value="RecO"/>
    <property type="match status" value="1"/>
</dbReference>
<dbReference type="Pfam" id="PF02565">
    <property type="entry name" value="RecO_C"/>
    <property type="match status" value="1"/>
</dbReference>
<evidence type="ECO:0000256" key="5">
    <source>
        <dbReference type="ARBA" id="ARBA00023172"/>
    </source>
</evidence>
<dbReference type="InterPro" id="IPR022572">
    <property type="entry name" value="DNA_rep/recomb_RecO_N"/>
</dbReference>
<evidence type="ECO:0000256" key="7">
    <source>
        <dbReference type="ARBA" id="ARBA00033409"/>
    </source>
</evidence>
<dbReference type="SUPFAM" id="SSF50249">
    <property type="entry name" value="Nucleic acid-binding proteins"/>
    <property type="match status" value="1"/>
</dbReference>
<dbReference type="Pfam" id="PF11967">
    <property type="entry name" value="RecO_N"/>
    <property type="match status" value="1"/>
</dbReference>
<dbReference type="InterPro" id="IPR042242">
    <property type="entry name" value="RecO_C"/>
</dbReference>
<keyword evidence="6 8" id="KW-0234">DNA repair</keyword>
<dbReference type="GO" id="GO:0043590">
    <property type="term" value="C:bacterial nucleoid"/>
    <property type="evidence" value="ECO:0007669"/>
    <property type="project" value="TreeGrafter"/>
</dbReference>
<dbReference type="NCBIfam" id="TIGR00613">
    <property type="entry name" value="reco"/>
    <property type="match status" value="1"/>
</dbReference>
<dbReference type="Gene3D" id="1.20.1440.120">
    <property type="entry name" value="Recombination protein O, C-terminal domain"/>
    <property type="match status" value="1"/>
</dbReference>
<keyword evidence="11" id="KW-1185">Reference proteome</keyword>
<dbReference type="OrthoDB" id="9804792at2"/>
<evidence type="ECO:0000256" key="3">
    <source>
        <dbReference type="ARBA" id="ARBA00021310"/>
    </source>
</evidence>
<proteinExistence type="inferred from homology"/>
<dbReference type="EMBL" id="CYHB01000001">
    <property type="protein sequence ID" value="CUA82952.1"/>
    <property type="molecule type" value="Genomic_DNA"/>
</dbReference>
<dbReference type="PANTHER" id="PTHR33991">
    <property type="entry name" value="DNA REPAIR PROTEIN RECO"/>
    <property type="match status" value="1"/>
</dbReference>
<dbReference type="GO" id="GO:0006302">
    <property type="term" value="P:double-strand break repair"/>
    <property type="evidence" value="ECO:0007669"/>
    <property type="project" value="TreeGrafter"/>
</dbReference>
<evidence type="ECO:0000256" key="4">
    <source>
        <dbReference type="ARBA" id="ARBA00022763"/>
    </source>
</evidence>
<evidence type="ECO:0000259" key="9">
    <source>
        <dbReference type="Pfam" id="PF11967"/>
    </source>
</evidence>
<accession>A0A0K6GW34</accession>
<comment type="function">
    <text evidence="1 8">Involved in DNA repair and RecF pathway recombination.</text>
</comment>
<evidence type="ECO:0000256" key="6">
    <source>
        <dbReference type="ARBA" id="ARBA00023204"/>
    </source>
</evidence>
<evidence type="ECO:0000256" key="8">
    <source>
        <dbReference type="HAMAP-Rule" id="MF_00201"/>
    </source>
</evidence>
<evidence type="ECO:0000313" key="10">
    <source>
        <dbReference type="EMBL" id="CUA82952.1"/>
    </source>
</evidence>
<keyword evidence="5 8" id="KW-0233">DNA recombination</keyword>
<dbReference type="AlphaFoldDB" id="A0A0K6GW34"/>
<dbReference type="SUPFAM" id="SSF57863">
    <property type="entry name" value="ArfGap/RecO-like zinc finger"/>
    <property type="match status" value="1"/>
</dbReference>
<dbReference type="InterPro" id="IPR012340">
    <property type="entry name" value="NA-bd_OB-fold"/>
</dbReference>
<evidence type="ECO:0000313" key="11">
    <source>
        <dbReference type="Proteomes" id="UP000182598"/>
    </source>
</evidence>
<gene>
    <name evidence="8" type="primary">recO</name>
    <name evidence="10" type="ORF">Ga0061064_0320</name>
</gene>
<dbReference type="Gene3D" id="2.40.50.140">
    <property type="entry name" value="Nucleic acid-binding proteins"/>
    <property type="match status" value="1"/>
</dbReference>
<organism evidence="10 11">
    <name type="scientific">Pseudidiomarina woesei</name>
    <dbReference type="NCBI Taxonomy" id="1381080"/>
    <lineage>
        <taxon>Bacteria</taxon>
        <taxon>Pseudomonadati</taxon>
        <taxon>Pseudomonadota</taxon>
        <taxon>Gammaproteobacteria</taxon>
        <taxon>Alteromonadales</taxon>
        <taxon>Idiomarinaceae</taxon>
        <taxon>Pseudidiomarina</taxon>
    </lineage>
</organism>
<dbReference type="RefSeq" id="WP_055438034.1">
    <property type="nucleotide sequence ID" value="NZ_CYHB01000001.1"/>
</dbReference>
<dbReference type="Proteomes" id="UP000182598">
    <property type="component" value="Unassembled WGS sequence"/>
</dbReference>
<evidence type="ECO:0000256" key="1">
    <source>
        <dbReference type="ARBA" id="ARBA00003065"/>
    </source>
</evidence>